<reference evidence="6 7" key="1">
    <citation type="submission" date="2020-04" db="EMBL/GenBank/DDBJ databases">
        <title>Plant Genome Project.</title>
        <authorList>
            <person name="Zhang R.-G."/>
        </authorList>
    </citation>
    <scope>NUCLEOTIDE SEQUENCE [LARGE SCALE GENOMIC DNA]</scope>
    <source>
        <strain evidence="6">YNK0</strain>
        <tissue evidence="6">Leaf</tissue>
    </source>
</reference>
<dbReference type="AlphaFoldDB" id="A0A834YK47"/>
<organism evidence="6 7">
    <name type="scientific">Tetracentron sinense</name>
    <name type="common">Spur-leaf</name>
    <dbReference type="NCBI Taxonomy" id="13715"/>
    <lineage>
        <taxon>Eukaryota</taxon>
        <taxon>Viridiplantae</taxon>
        <taxon>Streptophyta</taxon>
        <taxon>Embryophyta</taxon>
        <taxon>Tracheophyta</taxon>
        <taxon>Spermatophyta</taxon>
        <taxon>Magnoliopsida</taxon>
        <taxon>Trochodendrales</taxon>
        <taxon>Trochodendraceae</taxon>
        <taxon>Tetracentron</taxon>
    </lineage>
</organism>
<dbReference type="InterPro" id="IPR010666">
    <property type="entry name" value="Znf_GRF"/>
</dbReference>
<evidence type="ECO:0000313" key="7">
    <source>
        <dbReference type="Proteomes" id="UP000655225"/>
    </source>
</evidence>
<evidence type="ECO:0000256" key="3">
    <source>
        <dbReference type="ARBA" id="ARBA00022833"/>
    </source>
</evidence>
<accession>A0A834YK47</accession>
<comment type="caution">
    <text evidence="6">The sequence shown here is derived from an EMBL/GenBank/DDBJ whole genome shotgun (WGS) entry which is preliminary data.</text>
</comment>
<name>A0A834YK47_TETSI</name>
<keyword evidence="7" id="KW-1185">Reference proteome</keyword>
<sequence>MVSSSIKSNDRMWPTKNCAYGAASTTKTSKTVANPMRDFYSCAGTMGRQCNNFVQWCDENVDPVGHPVSGSRSSAMDERHHLQEKISRMDEEFNSFKYRFSRMEEEFNSFKD</sequence>
<evidence type="ECO:0000313" key="6">
    <source>
        <dbReference type="EMBL" id="KAF8389455.1"/>
    </source>
</evidence>
<dbReference type="PROSITE" id="PS51999">
    <property type="entry name" value="ZF_GRF"/>
    <property type="match status" value="1"/>
</dbReference>
<evidence type="ECO:0000256" key="2">
    <source>
        <dbReference type="ARBA" id="ARBA00022771"/>
    </source>
</evidence>
<dbReference type="Proteomes" id="UP000655225">
    <property type="component" value="Unassembled WGS sequence"/>
</dbReference>
<dbReference type="EMBL" id="JABCRI010000019">
    <property type="protein sequence ID" value="KAF8389455.1"/>
    <property type="molecule type" value="Genomic_DNA"/>
</dbReference>
<keyword evidence="1" id="KW-0479">Metal-binding</keyword>
<keyword evidence="2 4" id="KW-0863">Zinc-finger</keyword>
<evidence type="ECO:0000259" key="5">
    <source>
        <dbReference type="PROSITE" id="PS51999"/>
    </source>
</evidence>
<gene>
    <name evidence="6" type="ORF">HHK36_026150</name>
</gene>
<protein>
    <recommendedName>
        <fullName evidence="5">GRF-type domain-containing protein</fullName>
    </recommendedName>
</protein>
<dbReference type="GO" id="GO:0008270">
    <property type="term" value="F:zinc ion binding"/>
    <property type="evidence" value="ECO:0007669"/>
    <property type="project" value="UniProtKB-KW"/>
</dbReference>
<dbReference type="Pfam" id="PF06839">
    <property type="entry name" value="Zn_ribbon_GRF"/>
    <property type="match status" value="1"/>
</dbReference>
<feature type="domain" description="GRF-type" evidence="5">
    <location>
        <begin position="18"/>
        <end position="60"/>
    </location>
</feature>
<evidence type="ECO:0000256" key="1">
    <source>
        <dbReference type="ARBA" id="ARBA00022723"/>
    </source>
</evidence>
<proteinExistence type="predicted"/>
<evidence type="ECO:0000256" key="4">
    <source>
        <dbReference type="PROSITE-ProRule" id="PRU01343"/>
    </source>
</evidence>
<keyword evidence="3" id="KW-0862">Zinc</keyword>